<comment type="caution">
    <text evidence="2">The sequence shown here is derived from an EMBL/GenBank/DDBJ whole genome shotgun (WGS) entry which is preliminary data.</text>
</comment>
<dbReference type="Gene3D" id="1.10.110.10">
    <property type="entry name" value="Plant lipid-transfer and hydrophobic proteins"/>
    <property type="match status" value="1"/>
</dbReference>
<proteinExistence type="inferred from homology"/>
<gene>
    <name evidence="2" type="ORF">RHGRI_019502</name>
</gene>
<evidence type="ECO:0000256" key="1">
    <source>
        <dbReference type="ARBA" id="ARBA00009748"/>
    </source>
</evidence>
<name>A0AAV6JDX8_9ERIC</name>
<dbReference type="Proteomes" id="UP000823749">
    <property type="component" value="Chromosome 7"/>
</dbReference>
<dbReference type="SUPFAM" id="SSF47699">
    <property type="entry name" value="Bifunctional inhibitor/lipid-transfer protein/seed storage 2S albumin"/>
    <property type="match status" value="1"/>
</dbReference>
<reference evidence="2" key="1">
    <citation type="submission" date="2020-08" db="EMBL/GenBank/DDBJ databases">
        <title>Plant Genome Project.</title>
        <authorList>
            <person name="Zhang R.-G."/>
        </authorList>
    </citation>
    <scope>NUCLEOTIDE SEQUENCE</scope>
    <source>
        <strain evidence="2">WSP0</strain>
        <tissue evidence="2">Leaf</tissue>
    </source>
</reference>
<evidence type="ECO:0008006" key="4">
    <source>
        <dbReference type="Google" id="ProtNLM"/>
    </source>
</evidence>
<dbReference type="InterPro" id="IPR000528">
    <property type="entry name" value="Plant_nsLTP"/>
</dbReference>
<evidence type="ECO:0000313" key="2">
    <source>
        <dbReference type="EMBL" id="KAG5538973.1"/>
    </source>
</evidence>
<dbReference type="GO" id="GO:0006869">
    <property type="term" value="P:lipid transport"/>
    <property type="evidence" value="ECO:0007669"/>
    <property type="project" value="InterPro"/>
</dbReference>
<sequence length="86" mass="9513">MASTKEDKRAACTCVKAAANRYPNIKDDVAQALPAECGVQMDIPHQLRWRGLCIPQISQRKNKILPNNGSIERTLCNTIALPSFMS</sequence>
<keyword evidence="3" id="KW-1185">Reference proteome</keyword>
<protein>
    <recommendedName>
        <fullName evidence="4">Non-specific lipid-transfer protein</fullName>
    </recommendedName>
</protein>
<dbReference type="EMBL" id="JACTNZ010000007">
    <property type="protein sequence ID" value="KAG5538973.1"/>
    <property type="molecule type" value="Genomic_DNA"/>
</dbReference>
<dbReference type="InterPro" id="IPR036312">
    <property type="entry name" value="Bifun_inhib/LTP/seed_sf"/>
</dbReference>
<dbReference type="PRINTS" id="PR00382">
    <property type="entry name" value="LIPIDTRNSFER"/>
</dbReference>
<organism evidence="2 3">
    <name type="scientific">Rhododendron griersonianum</name>
    <dbReference type="NCBI Taxonomy" id="479676"/>
    <lineage>
        <taxon>Eukaryota</taxon>
        <taxon>Viridiplantae</taxon>
        <taxon>Streptophyta</taxon>
        <taxon>Embryophyta</taxon>
        <taxon>Tracheophyta</taxon>
        <taxon>Spermatophyta</taxon>
        <taxon>Magnoliopsida</taxon>
        <taxon>eudicotyledons</taxon>
        <taxon>Gunneridae</taxon>
        <taxon>Pentapetalae</taxon>
        <taxon>asterids</taxon>
        <taxon>Ericales</taxon>
        <taxon>Ericaceae</taxon>
        <taxon>Ericoideae</taxon>
        <taxon>Rhodoreae</taxon>
        <taxon>Rhododendron</taxon>
    </lineage>
</organism>
<dbReference type="AlphaFoldDB" id="A0AAV6JDX8"/>
<comment type="similarity">
    <text evidence="1">Belongs to the plant LTP family.</text>
</comment>
<dbReference type="GO" id="GO:0008289">
    <property type="term" value="F:lipid binding"/>
    <property type="evidence" value="ECO:0007669"/>
    <property type="project" value="InterPro"/>
</dbReference>
<accession>A0AAV6JDX8</accession>
<evidence type="ECO:0000313" key="3">
    <source>
        <dbReference type="Proteomes" id="UP000823749"/>
    </source>
</evidence>